<comment type="subcellular location">
    <subcellularLocation>
        <location evidence="1">Cell membrane</location>
        <topology evidence="1">Multi-pass membrane protein</topology>
    </subcellularLocation>
</comment>
<evidence type="ECO:0000256" key="1">
    <source>
        <dbReference type="ARBA" id="ARBA00004651"/>
    </source>
</evidence>
<keyword evidence="2" id="KW-1003">Cell membrane</keyword>
<dbReference type="GO" id="GO:0044341">
    <property type="term" value="P:sodium-dependent phosphate transport"/>
    <property type="evidence" value="ECO:0007669"/>
    <property type="project" value="InterPro"/>
</dbReference>
<dbReference type="EMBL" id="NDYC01000019">
    <property type="protein sequence ID" value="OXZ27587.1"/>
    <property type="molecule type" value="Genomic_DNA"/>
</dbReference>
<feature type="transmembrane region" description="Helical" evidence="7">
    <location>
        <begin position="104"/>
        <end position="121"/>
    </location>
</feature>
<keyword evidence="6" id="KW-0175">Coiled coil</keyword>
<feature type="transmembrane region" description="Helical" evidence="7">
    <location>
        <begin position="237"/>
        <end position="256"/>
    </location>
</feature>
<evidence type="ECO:0000256" key="6">
    <source>
        <dbReference type="SAM" id="Coils"/>
    </source>
</evidence>
<gene>
    <name evidence="9" type="ORF">B9N49_04475</name>
</gene>
<dbReference type="SUPFAM" id="SSF109755">
    <property type="entry name" value="PhoU-like"/>
    <property type="match status" value="1"/>
</dbReference>
<dbReference type="GO" id="GO:0005886">
    <property type="term" value="C:plasma membrane"/>
    <property type="evidence" value="ECO:0007669"/>
    <property type="project" value="UniProtKB-SubCell"/>
</dbReference>
<dbReference type="InterPro" id="IPR038078">
    <property type="entry name" value="PhoU-like_sf"/>
</dbReference>
<accession>A0A233V5C8</accession>
<name>A0A233V5C8_FINMA</name>
<feature type="domain" description="PhoU" evidence="8">
    <location>
        <begin position="445"/>
        <end position="526"/>
    </location>
</feature>
<organism evidence="9 10">
    <name type="scientific">Finegoldia magna</name>
    <name type="common">Peptostreptococcus magnus</name>
    <dbReference type="NCBI Taxonomy" id="1260"/>
    <lineage>
        <taxon>Bacteria</taxon>
        <taxon>Bacillati</taxon>
        <taxon>Bacillota</taxon>
        <taxon>Tissierellia</taxon>
        <taxon>Tissierellales</taxon>
        <taxon>Peptoniphilaceae</taxon>
        <taxon>Finegoldia</taxon>
    </lineage>
</organism>
<dbReference type="GO" id="GO:0005436">
    <property type="term" value="F:sodium:phosphate symporter activity"/>
    <property type="evidence" value="ECO:0007669"/>
    <property type="project" value="InterPro"/>
</dbReference>
<evidence type="ECO:0000313" key="9">
    <source>
        <dbReference type="EMBL" id="OXZ27587.1"/>
    </source>
</evidence>
<keyword evidence="5 7" id="KW-0472">Membrane</keyword>
<dbReference type="InterPro" id="IPR004633">
    <property type="entry name" value="NaPi_cotrn-rel/YqeW-like"/>
</dbReference>
<feature type="transmembrane region" description="Helical" evidence="7">
    <location>
        <begin position="46"/>
        <end position="72"/>
    </location>
</feature>
<reference evidence="10" key="1">
    <citation type="submission" date="2017-04" db="EMBL/GenBank/DDBJ databases">
        <title>Finegoldia magna isolated from orthopedic joint implant-associated infections.</title>
        <authorList>
            <person name="Bjorklund S."/>
            <person name="Bruggemann H."/>
            <person name="Jensen A."/>
            <person name="Hellmark B."/>
            <person name="Soderquist B."/>
        </authorList>
    </citation>
    <scope>NUCLEOTIDE SEQUENCE [LARGE SCALE GENOMIC DNA]</scope>
    <source>
        <strain evidence="10">CCUG 54800</strain>
    </source>
</reference>
<evidence type="ECO:0000256" key="3">
    <source>
        <dbReference type="ARBA" id="ARBA00022692"/>
    </source>
</evidence>
<feature type="coiled-coil region" evidence="6">
    <location>
        <begin position="359"/>
        <end position="386"/>
    </location>
</feature>
<evidence type="ECO:0000256" key="7">
    <source>
        <dbReference type="SAM" id="Phobius"/>
    </source>
</evidence>
<evidence type="ECO:0000256" key="5">
    <source>
        <dbReference type="ARBA" id="ARBA00023136"/>
    </source>
</evidence>
<dbReference type="Pfam" id="PF02690">
    <property type="entry name" value="Na_Pi_cotrans"/>
    <property type="match status" value="1"/>
</dbReference>
<evidence type="ECO:0000259" key="8">
    <source>
        <dbReference type="Pfam" id="PF01895"/>
    </source>
</evidence>
<evidence type="ECO:0000256" key="4">
    <source>
        <dbReference type="ARBA" id="ARBA00022989"/>
    </source>
</evidence>
<dbReference type="NCBIfam" id="NF037997">
    <property type="entry name" value="Na_Pi_symport"/>
    <property type="match status" value="1"/>
</dbReference>
<comment type="caution">
    <text evidence="9">The sequence shown here is derived from an EMBL/GenBank/DDBJ whole genome shotgun (WGS) entry which is preliminary data.</text>
</comment>
<evidence type="ECO:0000313" key="10">
    <source>
        <dbReference type="Proteomes" id="UP000215413"/>
    </source>
</evidence>
<dbReference type="PANTHER" id="PTHR10010">
    <property type="entry name" value="SOLUTE CARRIER FAMILY 34 SODIUM PHOSPHATE , MEMBER 2-RELATED"/>
    <property type="match status" value="1"/>
</dbReference>
<dbReference type="NCBIfam" id="TIGR00704">
    <property type="entry name" value="NaPi_cotrn_rel"/>
    <property type="match status" value="1"/>
</dbReference>
<feature type="domain" description="PhoU" evidence="8">
    <location>
        <begin position="338"/>
        <end position="423"/>
    </location>
</feature>
<keyword evidence="4 7" id="KW-1133">Transmembrane helix</keyword>
<feature type="transmembrane region" description="Helical" evidence="7">
    <location>
        <begin position="6"/>
        <end position="25"/>
    </location>
</feature>
<feature type="transmembrane region" description="Helical" evidence="7">
    <location>
        <begin position="171"/>
        <end position="197"/>
    </location>
</feature>
<keyword evidence="3 7" id="KW-0812">Transmembrane</keyword>
<dbReference type="InterPro" id="IPR026022">
    <property type="entry name" value="PhoU_dom"/>
</dbReference>
<proteinExistence type="predicted"/>
<feature type="transmembrane region" description="Helical" evidence="7">
    <location>
        <begin position="209"/>
        <end position="231"/>
    </location>
</feature>
<dbReference type="Gene3D" id="1.20.58.220">
    <property type="entry name" value="Phosphate transport system protein phou homolog 2, domain 2"/>
    <property type="match status" value="1"/>
</dbReference>
<evidence type="ECO:0000256" key="2">
    <source>
        <dbReference type="ARBA" id="ARBA00022475"/>
    </source>
</evidence>
<dbReference type="RefSeq" id="WP_094205703.1">
    <property type="nucleotide sequence ID" value="NZ_NDYC01000019.1"/>
</dbReference>
<dbReference type="Pfam" id="PF01895">
    <property type="entry name" value="PhoU"/>
    <property type="match status" value="2"/>
</dbReference>
<sequence>MDIITPVLGGLALFLFGMTIMGEGLQKSSGNKLKKIVGSLTRNKYIGVLLGIVVTMVIQSSSAATVMVVGFVNAGLMPLNQAVGVIIGANVGTTITAQIIAFDIAKYAPLIVAFGVLLYMSAKDDRKKNLGEVFVGLGLIFIGMNTMGDGLNPLSKELWFKNALLKLNSPIIGVFVGFFLTTAVQSSSASIGLIQALGKQGLLTINQAAPLLLGGNIGTTTTALLSSVGAGKNAKRAAIIHLLFNAIGTIIVLLFLNKLMQNIVSMLTPLNVSRQIANYHTLFNIINVAIQLPVSNFLVKAAMKIVPGEEHAKDLQYLDDRILETPSIAVEQARLEVIRMSDIVYQNFKNVDEYFMTGNKKLRSKILEEEKRINNLEKHIVEYLVKLSNKSISDEEHTQIFIMQDMLNDLERIGDHVENICGIVTLIYDEEKEFSKVAIDEYKDLYTNVENAILDSTMAFKNNDQSLASKVANIENNVDFLEKKYRHNHIKRINNNECDSTIGVNFLDILSNLERISDHCTNISNYTLHIEV</sequence>
<dbReference type="Proteomes" id="UP000215413">
    <property type="component" value="Unassembled WGS sequence"/>
</dbReference>
<dbReference type="AlphaFoldDB" id="A0A233V5C8"/>
<protein>
    <submittedName>
        <fullName evidence="9">Sodium-dependent phosphate transporter</fullName>
    </submittedName>
</protein>
<dbReference type="PANTHER" id="PTHR10010:SF46">
    <property type="entry name" value="SODIUM-DEPENDENT PHOSPHATE TRANSPORT PROTEIN 2B"/>
    <property type="match status" value="1"/>
</dbReference>
<dbReference type="InterPro" id="IPR003841">
    <property type="entry name" value="Na/Pi_transpt"/>
</dbReference>